<dbReference type="PATRIC" id="fig|378806.16.peg.5239"/>
<evidence type="ECO:0000313" key="2">
    <source>
        <dbReference type="EMBL" id="EAU66129.1"/>
    </source>
</evidence>
<accession>Q090H8</accession>
<reference evidence="2 4" key="1">
    <citation type="submission" date="2006-04" db="EMBL/GenBank/DDBJ databases">
        <authorList>
            <person name="Nierman W.C."/>
        </authorList>
    </citation>
    <scope>NUCLEOTIDE SEQUENCE [LARGE SCALE GENOMIC DNA]</scope>
    <source>
        <strain evidence="2 4">DW4/3-1</strain>
    </source>
</reference>
<sequence length="103" mass="10773">MANPNAFDRDFGYLLPFLDKVAAAAGGLENPGAREELARLVADEKVRWQRIRELLQGAPGRSTPVSAAPATATPPLARASADGVNRVAPLIAGLTVGSLKPSR</sequence>
<dbReference type="eggNOG" id="ENOG5031UZ6">
    <property type="taxonomic scope" value="Bacteria"/>
</dbReference>
<dbReference type="EMBL" id="AAMD01000063">
    <property type="protein sequence ID" value="EAU66129.1"/>
    <property type="molecule type" value="Genomic_DNA"/>
</dbReference>
<dbReference type="Proteomes" id="UP000032702">
    <property type="component" value="Unassembled WGS sequence"/>
</dbReference>
<evidence type="ECO:0000313" key="3">
    <source>
        <dbReference type="Proteomes" id="UP000001351"/>
    </source>
</evidence>
<reference evidence="1 3" key="2">
    <citation type="journal article" date="2011" name="Mol. Biol. Evol.">
        <title>Comparative genomic analysis of fruiting body formation in Myxococcales.</title>
        <authorList>
            <person name="Huntley S."/>
            <person name="Hamann N."/>
            <person name="Wegener-Feldbrugge S."/>
            <person name="Treuner-Lange A."/>
            <person name="Kube M."/>
            <person name="Reinhardt R."/>
            <person name="Klages S."/>
            <person name="Muller R."/>
            <person name="Ronning C.M."/>
            <person name="Nierman W.C."/>
            <person name="Sogaard-Andersen L."/>
        </authorList>
    </citation>
    <scope>NUCLEOTIDE SEQUENCE [LARGE SCALE GENOMIC DNA]</scope>
    <source>
        <strain evidence="1 3">DW4/3-1</strain>
    </source>
</reference>
<dbReference type="KEGG" id="sur:STAUR_3004"/>
<evidence type="ECO:0000313" key="1">
    <source>
        <dbReference type="EMBL" id="ADO70796.1"/>
    </source>
</evidence>
<proteinExistence type="predicted"/>
<gene>
    <name evidence="1" type="ordered locus">STAUR_3004</name>
    <name evidence="2" type="ORF">STIAU_4322</name>
</gene>
<dbReference type="STRING" id="378806.STAUR_3004"/>
<dbReference type="OrthoDB" id="5520609at2"/>
<dbReference type="EMBL" id="CP002271">
    <property type="protein sequence ID" value="ADO70796.1"/>
    <property type="molecule type" value="Genomic_DNA"/>
</dbReference>
<organism evidence="2 4">
    <name type="scientific">Stigmatella aurantiaca (strain DW4/3-1)</name>
    <dbReference type="NCBI Taxonomy" id="378806"/>
    <lineage>
        <taxon>Bacteria</taxon>
        <taxon>Pseudomonadati</taxon>
        <taxon>Myxococcota</taxon>
        <taxon>Myxococcia</taxon>
        <taxon>Myxococcales</taxon>
        <taxon>Cystobacterineae</taxon>
        <taxon>Archangiaceae</taxon>
        <taxon>Stigmatella</taxon>
    </lineage>
</organism>
<keyword evidence="3" id="KW-1185">Reference proteome</keyword>
<dbReference type="Proteomes" id="UP000001351">
    <property type="component" value="Chromosome"/>
</dbReference>
<evidence type="ECO:0000313" key="4">
    <source>
        <dbReference type="Proteomes" id="UP000032702"/>
    </source>
</evidence>
<protein>
    <submittedName>
        <fullName evidence="1">Conserved uncharacterized protein</fullName>
    </submittedName>
</protein>
<dbReference type="HOGENOM" id="CLU_2262120_0_0_7"/>
<name>Q090H8_STIAD</name>
<dbReference type="RefSeq" id="WP_002614311.1">
    <property type="nucleotide sequence ID" value="NC_014623.1"/>
</dbReference>
<dbReference type="AlphaFoldDB" id="Q090H8"/>